<protein>
    <submittedName>
        <fullName evidence="1">Uncharacterized protein</fullName>
    </submittedName>
</protein>
<dbReference type="EMBL" id="ADZX01000509">
    <property type="protein sequence ID" value="EFK96331.1"/>
    <property type="molecule type" value="Genomic_DNA"/>
</dbReference>
<reference evidence="1" key="1">
    <citation type="submission" date="2010-07" db="EMBL/GenBank/DDBJ databases">
        <authorList>
            <consortium name="CONSOLIDER consortium CSD2007-00005"/>
            <person name="Guazzaroni M.-E."/>
            <person name="Richter M."/>
            <person name="Garcia-Salamanca A."/>
            <person name="Yarza P."/>
            <person name="Ferrer M."/>
        </authorList>
    </citation>
    <scope>NUCLEOTIDE SEQUENCE</scope>
</reference>
<proteinExistence type="predicted"/>
<evidence type="ECO:0000313" key="1">
    <source>
        <dbReference type="EMBL" id="EFK96331.1"/>
    </source>
</evidence>
<sequence length="61" mass="7132">MEKIRESFLKAYSNLPEKVREEIIVVVNNTPFTWSSAYFEIKNNTSIGKEILNTLKELEIL</sequence>
<reference evidence="1" key="2">
    <citation type="journal article" date="2011" name="Microb. Ecol.">
        <title>Taxonomic and Functional Metagenomic Profiling of the Microbial Community in the Anoxic Sediment of a Sub-saline Shallow Lake (Laguna de Carrizo, Central Spain).</title>
        <authorList>
            <person name="Ferrer M."/>
            <person name="Guazzaroni M.E."/>
            <person name="Richter M."/>
            <person name="Garcia-Salamanca A."/>
            <person name="Yarza P."/>
            <person name="Suarez-Suarez A."/>
            <person name="Solano J."/>
            <person name="Alcaide M."/>
            <person name="van Dillewijn P."/>
            <person name="Molina-Henares M.A."/>
            <person name="Lopez-Cortes N."/>
            <person name="Al-Ramahi Y."/>
            <person name="Guerrero C."/>
            <person name="Acosta A."/>
            <person name="de Eugenio L.I."/>
            <person name="Martinez V."/>
            <person name="Marques S."/>
            <person name="Rojo F."/>
            <person name="Santero E."/>
            <person name="Genilloud O."/>
            <person name="Perez-Perez J."/>
            <person name="Rossello-Mora R."/>
            <person name="Ramos J.L."/>
        </authorList>
    </citation>
    <scope>NUCLEOTIDE SEQUENCE</scope>
</reference>
<accession>D9PJB6</accession>
<organism evidence="1">
    <name type="scientific">sediment metagenome</name>
    <dbReference type="NCBI Taxonomy" id="749907"/>
    <lineage>
        <taxon>unclassified sequences</taxon>
        <taxon>metagenomes</taxon>
        <taxon>ecological metagenomes</taxon>
    </lineage>
</organism>
<gene>
    <name evidence="1" type="ORF">LDC_1625</name>
</gene>
<dbReference type="AlphaFoldDB" id="D9PJB6"/>
<name>D9PJB6_9ZZZZ</name>
<comment type="caution">
    <text evidence="1">The sequence shown here is derived from an EMBL/GenBank/DDBJ whole genome shotgun (WGS) entry which is preliminary data.</text>
</comment>